<gene>
    <name evidence="4" type="ORF">SAMN06295960_3727</name>
</gene>
<dbReference type="InterPro" id="IPR012337">
    <property type="entry name" value="RNaseH-like_sf"/>
</dbReference>
<dbReference type="Pfam" id="PF00929">
    <property type="entry name" value="RNase_T"/>
    <property type="match status" value="1"/>
</dbReference>
<dbReference type="InterPro" id="IPR051274">
    <property type="entry name" value="3-5_Exoribonuclease"/>
</dbReference>
<dbReference type="Gene3D" id="3.30.420.10">
    <property type="entry name" value="Ribonuclease H-like superfamily/Ribonuclease H"/>
    <property type="match status" value="1"/>
</dbReference>
<dbReference type="SUPFAM" id="SSF53098">
    <property type="entry name" value="Ribonuclease H-like"/>
    <property type="match status" value="1"/>
</dbReference>
<dbReference type="GO" id="GO:0000175">
    <property type="term" value="F:3'-5'-RNA exonuclease activity"/>
    <property type="evidence" value="ECO:0007669"/>
    <property type="project" value="InterPro"/>
</dbReference>
<name>A0A1X7LKR9_9BACL</name>
<dbReference type="InterPro" id="IPR036397">
    <property type="entry name" value="RNaseH_sf"/>
</dbReference>
<evidence type="ECO:0000313" key="4">
    <source>
        <dbReference type="EMBL" id="SMG54451.1"/>
    </source>
</evidence>
<evidence type="ECO:0000256" key="2">
    <source>
        <dbReference type="ARBA" id="ARBA00022801"/>
    </source>
</evidence>
<keyword evidence="2" id="KW-0378">Hydrolase</keyword>
<organism evidence="4 5">
    <name type="scientific">Paenibacillus aquistagni</name>
    <dbReference type="NCBI Taxonomy" id="1852522"/>
    <lineage>
        <taxon>Bacteria</taxon>
        <taxon>Bacillati</taxon>
        <taxon>Bacillota</taxon>
        <taxon>Bacilli</taxon>
        <taxon>Bacillales</taxon>
        <taxon>Paenibacillaceae</taxon>
        <taxon>Paenibacillus</taxon>
    </lineage>
</organism>
<dbReference type="RefSeq" id="WP_085496666.1">
    <property type="nucleotide sequence ID" value="NZ_FXAZ01000005.1"/>
</dbReference>
<keyword evidence="3 4" id="KW-0269">Exonuclease</keyword>
<dbReference type="PANTHER" id="PTHR23044">
    <property type="entry name" value="3'-5' EXONUCLEASE ERI1-RELATED"/>
    <property type="match status" value="1"/>
</dbReference>
<reference evidence="4 5" key="1">
    <citation type="submission" date="2017-04" db="EMBL/GenBank/DDBJ databases">
        <authorList>
            <person name="Afonso C.L."/>
            <person name="Miller P.J."/>
            <person name="Scott M.A."/>
            <person name="Spackman E."/>
            <person name="Goraichik I."/>
            <person name="Dimitrov K.M."/>
            <person name="Suarez D.L."/>
            <person name="Swayne D.E."/>
        </authorList>
    </citation>
    <scope>NUCLEOTIDE SEQUENCE [LARGE SCALE GENOMIC DNA]</scope>
    <source>
        <strain evidence="4 5">11</strain>
    </source>
</reference>
<dbReference type="AlphaFoldDB" id="A0A1X7LKR9"/>
<sequence>MLAIIYDLEMTVNRKKGEPSEIIEIGAVKVSTLNGQPEIVDKYQAFVRPVYTAKLSADTENFTGIKQADVAQASTLQDVLDSFIAWIDAEEYALLSWGEDDKVQFVKECRDKKIPLYWLMNYTNLQKQVTKLMERGKNQQIGLKPALEALQIPFVGDHHRALDDAYNTALIYLHFADRIQLHRNETSDYEHYKSELIYQDDAETEDERLSKSPFAALANMNLPNRN</sequence>
<dbReference type="STRING" id="1852522.SAMN06295960_3727"/>
<dbReference type="GO" id="GO:0003676">
    <property type="term" value="F:nucleic acid binding"/>
    <property type="evidence" value="ECO:0007669"/>
    <property type="project" value="InterPro"/>
</dbReference>
<dbReference type="EMBL" id="FXAZ01000005">
    <property type="protein sequence ID" value="SMG54451.1"/>
    <property type="molecule type" value="Genomic_DNA"/>
</dbReference>
<dbReference type="OrthoDB" id="159416at2"/>
<keyword evidence="1" id="KW-0540">Nuclease</keyword>
<dbReference type="InterPro" id="IPR013520">
    <property type="entry name" value="Ribonucl_H"/>
</dbReference>
<evidence type="ECO:0000256" key="3">
    <source>
        <dbReference type="ARBA" id="ARBA00022839"/>
    </source>
</evidence>
<dbReference type="CDD" id="cd06133">
    <property type="entry name" value="ERI-1_3'hExo_like"/>
    <property type="match status" value="1"/>
</dbReference>
<keyword evidence="5" id="KW-1185">Reference proteome</keyword>
<dbReference type="PANTHER" id="PTHR23044:SF61">
    <property type="entry name" value="3'-5' EXORIBONUCLEASE 1-RELATED"/>
    <property type="match status" value="1"/>
</dbReference>
<evidence type="ECO:0000256" key="1">
    <source>
        <dbReference type="ARBA" id="ARBA00022722"/>
    </source>
</evidence>
<dbReference type="InterPro" id="IPR047201">
    <property type="entry name" value="ERI-1_3'hExo-like"/>
</dbReference>
<accession>A0A1X7LKR9</accession>
<evidence type="ECO:0000313" key="5">
    <source>
        <dbReference type="Proteomes" id="UP000193834"/>
    </source>
</evidence>
<proteinExistence type="predicted"/>
<protein>
    <submittedName>
        <fullName evidence="4">Inhibitor of the KinA pathway to sporulation, predicted exonuclease</fullName>
    </submittedName>
</protein>
<dbReference type="SMART" id="SM00479">
    <property type="entry name" value="EXOIII"/>
    <property type="match status" value="1"/>
</dbReference>
<dbReference type="Proteomes" id="UP000193834">
    <property type="component" value="Unassembled WGS sequence"/>
</dbReference>